<accession>C4GIM8</accession>
<dbReference type="HOGENOM" id="CLU_3200920_0_0_4"/>
<comment type="caution">
    <text evidence="1">The sequence shown here is derived from an EMBL/GenBank/DDBJ whole genome shotgun (WGS) entry which is preliminary data.</text>
</comment>
<evidence type="ECO:0000313" key="2">
    <source>
        <dbReference type="Proteomes" id="UP000003009"/>
    </source>
</evidence>
<proteinExistence type="predicted"/>
<keyword evidence="2" id="KW-1185">Reference proteome</keyword>
<name>C4GIM8_9NEIS</name>
<dbReference type="GeneID" id="84906116"/>
<dbReference type="Proteomes" id="UP000003009">
    <property type="component" value="Unassembled WGS sequence"/>
</dbReference>
<dbReference type="EMBL" id="ACJW02000003">
    <property type="protein sequence ID" value="EEP67650.1"/>
    <property type="molecule type" value="Genomic_DNA"/>
</dbReference>
<reference evidence="1" key="1">
    <citation type="submission" date="2009-04" db="EMBL/GenBank/DDBJ databases">
        <authorList>
            <person name="Weinstock G."/>
            <person name="Sodergren E."/>
            <person name="Clifton S."/>
            <person name="Fulton L."/>
            <person name="Fulton B."/>
            <person name="Courtney L."/>
            <person name="Fronick C."/>
            <person name="Harrison M."/>
            <person name="Strong C."/>
            <person name="Farmer C."/>
            <person name="Delahaunty K."/>
            <person name="Markovic C."/>
            <person name="Hall O."/>
            <person name="Minx P."/>
            <person name="Tomlinson C."/>
            <person name="Mitreva M."/>
            <person name="Nelson J."/>
            <person name="Hou S."/>
            <person name="Wollam A."/>
            <person name="Pepin K.H."/>
            <person name="Johnson M."/>
            <person name="Bhonagiri V."/>
            <person name="Nash W.E."/>
            <person name="Warren W."/>
            <person name="Chinwalla A."/>
            <person name="Mardis E.R."/>
            <person name="Wilson R.K."/>
        </authorList>
    </citation>
    <scope>NUCLEOTIDE SEQUENCE [LARGE SCALE GENOMIC DNA]</scope>
    <source>
        <strain evidence="1">ATCC 51147</strain>
    </source>
</reference>
<sequence>MAALQFVYKYLRVSAGLGQPETVDRANFVYGLAGIAGANGFQAAY</sequence>
<dbReference type="AlphaFoldDB" id="C4GIM8"/>
<protein>
    <submittedName>
        <fullName evidence="1">Uncharacterized protein</fullName>
    </submittedName>
</protein>
<organism evidence="1 2">
    <name type="scientific">Kingella oralis ATCC 51147</name>
    <dbReference type="NCBI Taxonomy" id="629741"/>
    <lineage>
        <taxon>Bacteria</taxon>
        <taxon>Pseudomonadati</taxon>
        <taxon>Pseudomonadota</taxon>
        <taxon>Betaproteobacteria</taxon>
        <taxon>Neisseriales</taxon>
        <taxon>Neisseriaceae</taxon>
        <taxon>Kingella</taxon>
    </lineage>
</organism>
<gene>
    <name evidence="1" type="ORF">GCWU000324_01899</name>
</gene>
<evidence type="ECO:0000313" key="1">
    <source>
        <dbReference type="EMBL" id="EEP67650.1"/>
    </source>
</evidence>
<dbReference type="RefSeq" id="WP_003796678.1">
    <property type="nucleotide sequence ID" value="NZ_GG665872.1"/>
</dbReference>
<dbReference type="STRING" id="629741.GCWU000324_01899"/>